<dbReference type="Proteomes" id="UP000267251">
    <property type="component" value="Unassembled WGS sequence"/>
</dbReference>
<gene>
    <name evidence="2" type="ORF">BJ684DRAFT_11013</name>
</gene>
<accession>A0A4P9Y1P5</accession>
<dbReference type="AlphaFoldDB" id="A0A4P9Y1P5"/>
<dbReference type="GO" id="GO:1990130">
    <property type="term" value="C:GATOR1 complex"/>
    <property type="evidence" value="ECO:0007669"/>
    <property type="project" value="TreeGrafter"/>
</dbReference>
<dbReference type="PANTHER" id="PTHR12991:SF10">
    <property type="entry name" value="GATOR COMPLEX PROTEIN NPRL2"/>
    <property type="match status" value="1"/>
</dbReference>
<dbReference type="OrthoDB" id="338854at2759"/>
<keyword evidence="3" id="KW-1185">Reference proteome</keyword>
<dbReference type="GO" id="GO:0010508">
    <property type="term" value="P:positive regulation of autophagy"/>
    <property type="evidence" value="ECO:0007669"/>
    <property type="project" value="TreeGrafter"/>
</dbReference>
<protein>
    <submittedName>
        <fullName evidence="2">Nitrogen permease regulator 2-domain-containing protein</fullName>
    </submittedName>
</protein>
<dbReference type="EMBL" id="KZ988208">
    <property type="protein sequence ID" value="RKP12776.1"/>
    <property type="molecule type" value="Genomic_DNA"/>
</dbReference>
<dbReference type="GO" id="GO:0005096">
    <property type="term" value="F:GTPase activator activity"/>
    <property type="evidence" value="ECO:0007669"/>
    <property type="project" value="TreeGrafter"/>
</dbReference>
<dbReference type="GO" id="GO:1904262">
    <property type="term" value="P:negative regulation of TORC1 signaling"/>
    <property type="evidence" value="ECO:0007669"/>
    <property type="project" value="TreeGrafter"/>
</dbReference>
<sequence>MAFHHYQRPSFPDLLFLFYTEFHPSHGPYIVHSVPPLPPAPLPPPFPFSHASDYVIPRAPLRHRLLTLLLDRHLLMGVPCTIDSPRYARNALLFNLVFVFERGADVKGYRRLVRKAAAFLLTLEEEQGLLSREGGKEQLRVVMEQMYEDLNLHRECRVPLESGTTLNLKLFPSRPNPPPVHDHVVPVSVVDLVALSDHRWDMTMQRVMRHIDGISHVRRIAERAGVDPIKARSCIAHLLYYHCVTLIDAFQYSNIYTVALGIRELVANSDLQRACPSFVAKKDHPTLPIALLLALYASMHRGTNLQRWSEEYVSDLVHVDLRRFVLFGVSHGLIERVFEYPYVPPERRSQLTPILRDRVDGTIPYDALCALTRRSRADIHGVLARTTSSTVSLYF</sequence>
<organism evidence="2 3">
    <name type="scientific">Piptocephalis cylindrospora</name>
    <dbReference type="NCBI Taxonomy" id="1907219"/>
    <lineage>
        <taxon>Eukaryota</taxon>
        <taxon>Fungi</taxon>
        <taxon>Fungi incertae sedis</taxon>
        <taxon>Zoopagomycota</taxon>
        <taxon>Zoopagomycotina</taxon>
        <taxon>Zoopagomycetes</taxon>
        <taxon>Zoopagales</taxon>
        <taxon>Piptocephalidaceae</taxon>
        <taxon>Piptocephalis</taxon>
    </lineage>
</organism>
<evidence type="ECO:0000256" key="1">
    <source>
        <dbReference type="ARBA" id="ARBA00008433"/>
    </source>
</evidence>
<dbReference type="GO" id="GO:0005774">
    <property type="term" value="C:vacuolar membrane"/>
    <property type="evidence" value="ECO:0007669"/>
    <property type="project" value="TreeGrafter"/>
</dbReference>
<proteinExistence type="inferred from homology"/>
<reference evidence="3" key="1">
    <citation type="journal article" date="2018" name="Nat. Microbiol.">
        <title>Leveraging single-cell genomics to expand the fungal tree of life.</title>
        <authorList>
            <person name="Ahrendt S.R."/>
            <person name="Quandt C.A."/>
            <person name="Ciobanu D."/>
            <person name="Clum A."/>
            <person name="Salamov A."/>
            <person name="Andreopoulos B."/>
            <person name="Cheng J.F."/>
            <person name="Woyke T."/>
            <person name="Pelin A."/>
            <person name="Henrissat B."/>
            <person name="Reynolds N.K."/>
            <person name="Benny G.L."/>
            <person name="Smith M.E."/>
            <person name="James T.Y."/>
            <person name="Grigoriev I.V."/>
        </authorList>
    </citation>
    <scope>NUCLEOTIDE SEQUENCE [LARGE SCALE GENOMIC DNA]</scope>
</reference>
<evidence type="ECO:0000313" key="2">
    <source>
        <dbReference type="EMBL" id="RKP12776.1"/>
    </source>
</evidence>
<name>A0A4P9Y1P5_9FUNG</name>
<dbReference type="InterPro" id="IPR009348">
    <property type="entry name" value="NPR2-like"/>
</dbReference>
<comment type="similarity">
    <text evidence="1">Belongs to the NPR2 family.</text>
</comment>
<evidence type="ECO:0000313" key="3">
    <source>
        <dbReference type="Proteomes" id="UP000267251"/>
    </source>
</evidence>
<dbReference type="PANTHER" id="PTHR12991">
    <property type="entry name" value="NITROGEN PERMEASE REGULATOR 2/TUMOR SUPPRESSOR CANDIDATE 4"/>
    <property type="match status" value="1"/>
</dbReference>
<dbReference type="Pfam" id="PF06218">
    <property type="entry name" value="NPR2"/>
    <property type="match status" value="2"/>
</dbReference>